<keyword evidence="2" id="KW-0479">Metal-binding</keyword>
<evidence type="ECO:0000259" key="4">
    <source>
        <dbReference type="Pfam" id="PF13359"/>
    </source>
</evidence>
<feature type="domain" description="Transposase Helix-turn-helix" evidence="5">
    <location>
        <begin position="29"/>
        <end position="78"/>
    </location>
</feature>
<dbReference type="PANTHER" id="PTHR23080">
    <property type="entry name" value="THAP DOMAIN PROTEIN"/>
    <property type="match status" value="1"/>
</dbReference>
<dbReference type="AlphaFoldDB" id="A0A090XED0"/>
<organism evidence="6">
    <name type="scientific">Ixodes ricinus</name>
    <name type="common">Common tick</name>
    <name type="synonym">Acarus ricinus</name>
    <dbReference type="NCBI Taxonomy" id="34613"/>
    <lineage>
        <taxon>Eukaryota</taxon>
        <taxon>Metazoa</taxon>
        <taxon>Ecdysozoa</taxon>
        <taxon>Arthropoda</taxon>
        <taxon>Chelicerata</taxon>
        <taxon>Arachnida</taxon>
        <taxon>Acari</taxon>
        <taxon>Parasitiformes</taxon>
        <taxon>Ixodida</taxon>
        <taxon>Ixodoidea</taxon>
        <taxon>Ixodidae</taxon>
        <taxon>Ixodinae</taxon>
        <taxon>Ixodes</taxon>
    </lineage>
</organism>
<comment type="cofactor">
    <cofactor evidence="1">
        <name>a divalent metal cation</name>
        <dbReference type="ChEBI" id="CHEBI:60240"/>
    </cofactor>
</comment>
<dbReference type="Pfam" id="PF13613">
    <property type="entry name" value="HTH_Tnp_4"/>
    <property type="match status" value="1"/>
</dbReference>
<dbReference type="PANTHER" id="PTHR23080:SF143">
    <property type="entry name" value="SI:DKEY-56D12.4"/>
    <property type="match status" value="1"/>
</dbReference>
<dbReference type="InterPro" id="IPR027805">
    <property type="entry name" value="Transposase_HTH_dom"/>
</dbReference>
<proteinExistence type="evidence at transcript level"/>
<sequence>MLARLSSASFSLFALLLSLFPDTSRRQNELSSENRLLLFLIKLKHNVPFSCLGILFSVHRTTAARMFRATLEILCARTRDWIWWPRRGAVQATMPPSFKVHYPLCRVIIDCTEMRVEMPPSVEKQNLWYSQYKGYYTVKYLIGVAPSGLVTFLSDGFGGRTTDTAITIESGFLNKLQPDDVVLADKGFPGIVTGVGAKKATLVMPPFASGVQFTEVEVDSTYETASVRIHVERVIQRVKIYTITQRVSHHLIPRSMHALRNECYVAHACHSFYRKALNRNSEAVHLHNCAQY</sequence>
<protein>
    <submittedName>
        <fullName evidence="6">Uncharacterized protein</fullName>
    </submittedName>
</protein>
<dbReference type="GO" id="GO:0046872">
    <property type="term" value="F:metal ion binding"/>
    <property type="evidence" value="ECO:0007669"/>
    <property type="project" value="UniProtKB-KW"/>
</dbReference>
<evidence type="ECO:0000256" key="1">
    <source>
        <dbReference type="ARBA" id="ARBA00001968"/>
    </source>
</evidence>
<evidence type="ECO:0000259" key="5">
    <source>
        <dbReference type="Pfam" id="PF13613"/>
    </source>
</evidence>
<dbReference type="EMBL" id="GBIH01002057">
    <property type="protein sequence ID" value="JAC92653.1"/>
    <property type="molecule type" value="mRNA"/>
</dbReference>
<accession>A0A090XED0</accession>
<reference evidence="6" key="1">
    <citation type="journal article" date="2015" name="PLoS Negl. Trop. Dis.">
        <title>Deep Sequencing Analysis of the Ixodes ricinus Haemocytome.</title>
        <authorList>
            <person name="Kotsyfakis M."/>
            <person name="Kopacek P."/>
            <person name="Franta Z."/>
            <person name="Pedra J.H."/>
            <person name="Ribeiro J.M."/>
        </authorList>
    </citation>
    <scope>NUCLEOTIDE SEQUENCE</scope>
</reference>
<evidence type="ECO:0000256" key="2">
    <source>
        <dbReference type="ARBA" id="ARBA00022723"/>
    </source>
</evidence>
<name>A0A090XED0_IXORI</name>
<feature type="chain" id="PRO_5001867151" evidence="3">
    <location>
        <begin position="27"/>
        <end position="292"/>
    </location>
</feature>
<dbReference type="Pfam" id="PF13359">
    <property type="entry name" value="DDE_Tnp_4"/>
    <property type="match status" value="1"/>
</dbReference>
<evidence type="ECO:0000313" key="6">
    <source>
        <dbReference type="EMBL" id="JAC92653.1"/>
    </source>
</evidence>
<evidence type="ECO:0000256" key="3">
    <source>
        <dbReference type="SAM" id="SignalP"/>
    </source>
</evidence>
<dbReference type="InterPro" id="IPR027806">
    <property type="entry name" value="HARBI1_dom"/>
</dbReference>
<feature type="signal peptide" evidence="3">
    <location>
        <begin position="1"/>
        <end position="26"/>
    </location>
</feature>
<feature type="domain" description="DDE Tnp4" evidence="4">
    <location>
        <begin position="109"/>
        <end position="258"/>
    </location>
</feature>
<keyword evidence="3" id="KW-0732">Signal</keyword>